<dbReference type="HOGENOM" id="CLU_128651_0_0_4"/>
<dbReference type="EMBL" id="CP010554">
    <property type="protein sequence ID" value="AJP47967.1"/>
    <property type="molecule type" value="Genomic_DNA"/>
</dbReference>
<proteinExistence type="predicted"/>
<gene>
    <name evidence="1" type="ORF">PG1C_04810</name>
</gene>
<reference evidence="1 2" key="1">
    <citation type="journal article" date="2015" name="Genome Announc.">
        <title>Complete Genome Sequence of a Novel Bacterium within the Family Rhodocyclaceae That Degrades Polycyclic Aromatic Hydrocarbons.</title>
        <authorList>
            <person name="Singleton D.R."/>
            <person name="Dickey A.N."/>
            <person name="Scholl E.H."/>
            <person name="Wright F.A."/>
            <person name="Aitken M.D."/>
        </authorList>
    </citation>
    <scope>NUCLEOTIDE SEQUENCE [LARGE SCALE GENOMIC DNA]</scope>
    <source>
        <strain evidence="2">PG1-Ca6</strain>
    </source>
</reference>
<sequence>MMFDRYPRYEGFRDTPRKRSAVLRKQRSERESLPLFADQIAALQPSVDEVMAKRSSLADTVEMERRKFVAKWWRVARASFYGLPSDQKAKVITRWRRWWGPRNSSCLLYLCAQAKAEQL</sequence>
<dbReference type="AlphaFoldDB" id="A0A0C5IYY5"/>
<protein>
    <submittedName>
        <fullName evidence="1">Uncharacterized protein</fullName>
    </submittedName>
</protein>
<evidence type="ECO:0000313" key="2">
    <source>
        <dbReference type="Proteomes" id="UP000061603"/>
    </source>
</evidence>
<organism evidence="1 2">
    <name type="scientific">Rugosibacter aromaticivorans</name>
    <dbReference type="NCBI Taxonomy" id="1565605"/>
    <lineage>
        <taxon>Bacteria</taxon>
        <taxon>Pseudomonadati</taxon>
        <taxon>Pseudomonadota</taxon>
        <taxon>Betaproteobacteria</taxon>
        <taxon>Nitrosomonadales</taxon>
        <taxon>Sterolibacteriaceae</taxon>
        <taxon>Rugosibacter</taxon>
    </lineage>
</organism>
<name>A0A0C5IYY5_9PROT</name>
<dbReference type="STRING" id="1565605.PG1C_04810"/>
<dbReference type="Proteomes" id="UP000061603">
    <property type="component" value="Chromosome"/>
</dbReference>
<keyword evidence="2" id="KW-1185">Reference proteome</keyword>
<accession>A0A0C5IYY5</accession>
<evidence type="ECO:0000313" key="1">
    <source>
        <dbReference type="EMBL" id="AJP47967.1"/>
    </source>
</evidence>
<dbReference type="KEGG" id="rbu:PG1C_04810"/>
<dbReference type="RefSeq" id="WP_202636288.1">
    <property type="nucleotide sequence ID" value="NZ_CP010554.1"/>
</dbReference>